<dbReference type="OrthoDB" id="2405354at2759"/>
<evidence type="ECO:0000313" key="2">
    <source>
        <dbReference type="Proteomes" id="UP000266673"/>
    </source>
</evidence>
<comment type="caution">
    <text evidence="1">The sequence shown here is derived from an EMBL/GenBank/DDBJ whole genome shotgun (WGS) entry which is preliminary data.</text>
</comment>
<proteinExistence type="predicted"/>
<dbReference type="AlphaFoldDB" id="A0A397UY10"/>
<accession>A0A397UY10</accession>
<sequence>MLNIVAKFGINIKITFYPPQPRLCDSCKLLFVNDNGAVFICGYAYNPGCYNGKCIYRKEFYKKEVFKNNKSFLKQIEKENDTFTLENLVDNNDYAADNNDVEKETDNGFEEINESLEILTKLTNEINQIDLW</sequence>
<name>A0A397UY10_9GLOM</name>
<evidence type="ECO:0000313" key="1">
    <source>
        <dbReference type="EMBL" id="RIB14622.1"/>
    </source>
</evidence>
<gene>
    <name evidence="1" type="ORF">C2G38_2248129</name>
</gene>
<dbReference type="Proteomes" id="UP000266673">
    <property type="component" value="Unassembled WGS sequence"/>
</dbReference>
<keyword evidence="2" id="KW-1185">Reference proteome</keyword>
<dbReference type="EMBL" id="QKWP01000813">
    <property type="protein sequence ID" value="RIB14622.1"/>
    <property type="molecule type" value="Genomic_DNA"/>
</dbReference>
<organism evidence="1 2">
    <name type="scientific">Gigaspora rosea</name>
    <dbReference type="NCBI Taxonomy" id="44941"/>
    <lineage>
        <taxon>Eukaryota</taxon>
        <taxon>Fungi</taxon>
        <taxon>Fungi incertae sedis</taxon>
        <taxon>Mucoromycota</taxon>
        <taxon>Glomeromycotina</taxon>
        <taxon>Glomeromycetes</taxon>
        <taxon>Diversisporales</taxon>
        <taxon>Gigasporaceae</taxon>
        <taxon>Gigaspora</taxon>
    </lineage>
</organism>
<protein>
    <submittedName>
        <fullName evidence="1">Uncharacterized protein</fullName>
    </submittedName>
</protein>
<reference evidence="1 2" key="1">
    <citation type="submission" date="2018-06" db="EMBL/GenBank/DDBJ databases">
        <title>Comparative genomics reveals the genomic features of Rhizophagus irregularis, R. cerebriforme, R. diaphanum and Gigaspora rosea, and their symbiotic lifestyle signature.</title>
        <authorList>
            <person name="Morin E."/>
            <person name="San Clemente H."/>
            <person name="Chen E.C.H."/>
            <person name="De La Providencia I."/>
            <person name="Hainaut M."/>
            <person name="Kuo A."/>
            <person name="Kohler A."/>
            <person name="Murat C."/>
            <person name="Tang N."/>
            <person name="Roy S."/>
            <person name="Loubradou J."/>
            <person name="Henrissat B."/>
            <person name="Grigoriev I.V."/>
            <person name="Corradi N."/>
            <person name="Roux C."/>
            <person name="Martin F.M."/>
        </authorList>
    </citation>
    <scope>NUCLEOTIDE SEQUENCE [LARGE SCALE GENOMIC DNA]</scope>
    <source>
        <strain evidence="1 2">DAOM 194757</strain>
    </source>
</reference>